<proteinExistence type="predicted"/>
<keyword evidence="6 8" id="KW-1133">Transmembrane helix</keyword>
<keyword evidence="7 8" id="KW-0472">Membrane</keyword>
<comment type="subcellular location">
    <subcellularLocation>
        <location evidence="1">Cell membrane</location>
        <topology evidence="1">Multi-pass membrane protein</topology>
    </subcellularLocation>
</comment>
<gene>
    <name evidence="10" type="ORF">ABW02_10530</name>
</gene>
<evidence type="ECO:0000259" key="9">
    <source>
        <dbReference type="Pfam" id="PF02378"/>
    </source>
</evidence>
<evidence type="ECO:0000256" key="5">
    <source>
        <dbReference type="ARBA" id="ARBA00022692"/>
    </source>
</evidence>
<comment type="caution">
    <text evidence="10">The sequence shown here is derived from an EMBL/GenBank/DDBJ whole genome shotgun (WGS) entry which is preliminary data.</text>
</comment>
<protein>
    <recommendedName>
        <fullName evidence="9">Phosphotransferase system EIIC domain-containing protein</fullName>
    </recommendedName>
</protein>
<feature type="transmembrane region" description="Helical" evidence="8">
    <location>
        <begin position="61"/>
        <end position="80"/>
    </location>
</feature>
<evidence type="ECO:0000256" key="4">
    <source>
        <dbReference type="ARBA" id="ARBA00022597"/>
    </source>
</evidence>
<keyword evidence="3" id="KW-1003">Cell membrane</keyword>
<dbReference type="Proteomes" id="UP000036045">
    <property type="component" value="Unassembled WGS sequence"/>
</dbReference>
<dbReference type="InterPro" id="IPR050558">
    <property type="entry name" value="PTS_Sugar-Specific_Components"/>
</dbReference>
<keyword evidence="11" id="KW-1185">Reference proteome</keyword>
<reference evidence="10 11" key="1">
    <citation type="submission" date="2015-05" db="EMBL/GenBank/DDBJ databases">
        <title>Whole genome sequence and identification of bacterial endophytes from Costus igneus.</title>
        <authorList>
            <person name="Lee Y.P."/>
            <person name="Gan H.M."/>
            <person name="Eng W."/>
            <person name="Wheatley M.S."/>
            <person name="Caraballo A."/>
            <person name="Polter S."/>
            <person name="Savka M.A."/>
            <person name="Hudson A.O."/>
        </authorList>
    </citation>
    <scope>NUCLEOTIDE SEQUENCE [LARGE SCALE GENOMIC DNA]</scope>
    <source>
        <strain evidence="10 11">RIT379</strain>
    </source>
</reference>
<dbReference type="AlphaFoldDB" id="A0A0J1IKV9"/>
<evidence type="ECO:0000256" key="6">
    <source>
        <dbReference type="ARBA" id="ARBA00022989"/>
    </source>
</evidence>
<keyword evidence="2" id="KW-0813">Transport</keyword>
<keyword evidence="5 8" id="KW-0812">Transmembrane</keyword>
<dbReference type="GO" id="GO:0005886">
    <property type="term" value="C:plasma membrane"/>
    <property type="evidence" value="ECO:0007669"/>
    <property type="project" value="UniProtKB-SubCell"/>
</dbReference>
<dbReference type="GO" id="GO:0008982">
    <property type="term" value="F:protein-N(PI)-phosphohistidine-sugar phosphotransferase activity"/>
    <property type="evidence" value="ECO:0007669"/>
    <property type="project" value="InterPro"/>
</dbReference>
<organism evidence="10 11">
    <name type="scientific">Niallia circulans</name>
    <name type="common">Bacillus circulans</name>
    <dbReference type="NCBI Taxonomy" id="1397"/>
    <lineage>
        <taxon>Bacteria</taxon>
        <taxon>Bacillati</taxon>
        <taxon>Bacillota</taxon>
        <taxon>Bacilli</taxon>
        <taxon>Bacillales</taxon>
        <taxon>Bacillaceae</taxon>
        <taxon>Niallia</taxon>
    </lineage>
</organism>
<keyword evidence="4" id="KW-0762">Sugar transport</keyword>
<dbReference type="GO" id="GO:0090589">
    <property type="term" value="F:protein-phosphocysteine-trehalose phosphotransferase system transporter activity"/>
    <property type="evidence" value="ECO:0007669"/>
    <property type="project" value="TreeGrafter"/>
</dbReference>
<evidence type="ECO:0000256" key="2">
    <source>
        <dbReference type="ARBA" id="ARBA00022448"/>
    </source>
</evidence>
<dbReference type="InterPro" id="IPR003352">
    <property type="entry name" value="PTS_EIIC"/>
</dbReference>
<feature type="transmembrane region" description="Helical" evidence="8">
    <location>
        <begin position="100"/>
        <end position="120"/>
    </location>
</feature>
<accession>A0A0J1IKV9</accession>
<evidence type="ECO:0000313" key="11">
    <source>
        <dbReference type="Proteomes" id="UP000036045"/>
    </source>
</evidence>
<dbReference type="Pfam" id="PF02378">
    <property type="entry name" value="PTS_EIIC"/>
    <property type="match status" value="1"/>
</dbReference>
<evidence type="ECO:0000256" key="1">
    <source>
        <dbReference type="ARBA" id="ARBA00004651"/>
    </source>
</evidence>
<dbReference type="GO" id="GO:0009401">
    <property type="term" value="P:phosphoenolpyruvate-dependent sugar phosphotransferase system"/>
    <property type="evidence" value="ECO:0007669"/>
    <property type="project" value="InterPro"/>
</dbReference>
<dbReference type="PATRIC" id="fig|1397.4.peg.5419"/>
<evidence type="ECO:0000256" key="3">
    <source>
        <dbReference type="ARBA" id="ARBA00022475"/>
    </source>
</evidence>
<dbReference type="EMBL" id="LDPH01000008">
    <property type="protein sequence ID" value="KLV26533.1"/>
    <property type="molecule type" value="Genomic_DNA"/>
</dbReference>
<feature type="domain" description="Phosphotransferase system EIIC" evidence="9">
    <location>
        <begin position="1"/>
        <end position="89"/>
    </location>
</feature>
<evidence type="ECO:0000256" key="7">
    <source>
        <dbReference type="ARBA" id="ARBA00023136"/>
    </source>
</evidence>
<evidence type="ECO:0000256" key="8">
    <source>
        <dbReference type="SAM" id="Phobius"/>
    </source>
</evidence>
<name>A0A0J1IKV9_NIACI</name>
<dbReference type="PANTHER" id="PTHR30175:SF1">
    <property type="entry name" value="PTS SYSTEM ARBUTIN-, CELLOBIOSE-, AND SALICIN-SPECIFIC EIIBC COMPONENT-RELATED"/>
    <property type="match status" value="1"/>
</dbReference>
<dbReference type="PANTHER" id="PTHR30175">
    <property type="entry name" value="PHOSPHOTRANSFERASE SYSTEM TRANSPORT PROTEIN"/>
    <property type="match status" value="1"/>
</dbReference>
<dbReference type="GO" id="GO:0015771">
    <property type="term" value="P:trehalose transport"/>
    <property type="evidence" value="ECO:0007669"/>
    <property type="project" value="TreeGrafter"/>
</dbReference>
<sequence>MPIFLGYTAMKKFGGTPMLGMAIATALVHLTLVDIKALDPIMTVFQGTRLESPIQIEFLGIPVVLMTYTSSVIPIILATYFAEKVKKWLVKGNASGGKKLFCSTIHLVIDCPANILIYFIRVR</sequence>
<evidence type="ECO:0000313" key="10">
    <source>
        <dbReference type="EMBL" id="KLV26533.1"/>
    </source>
</evidence>